<evidence type="ECO:0000259" key="7">
    <source>
        <dbReference type="SMART" id="SM00829"/>
    </source>
</evidence>
<dbReference type="PANTHER" id="PTHR43880:SF12">
    <property type="entry name" value="ALCOHOL DEHYDROGENASE CLASS-3"/>
    <property type="match status" value="1"/>
</dbReference>
<keyword evidence="3" id="KW-0479">Metal-binding</keyword>
<comment type="cofactor">
    <cofactor evidence="1">
        <name>Zn(2+)</name>
        <dbReference type="ChEBI" id="CHEBI:29105"/>
    </cofactor>
</comment>
<keyword evidence="4" id="KW-0862">Zinc</keyword>
<proteinExistence type="inferred from homology"/>
<evidence type="ECO:0000313" key="8">
    <source>
        <dbReference type="EMBL" id="TDU89922.1"/>
    </source>
</evidence>
<dbReference type="Gene3D" id="3.90.180.10">
    <property type="entry name" value="Medium-chain alcohol dehydrogenases, catalytic domain"/>
    <property type="match status" value="1"/>
</dbReference>
<dbReference type="Pfam" id="PF08240">
    <property type="entry name" value="ADH_N"/>
    <property type="match status" value="1"/>
</dbReference>
<evidence type="ECO:0000256" key="2">
    <source>
        <dbReference type="ARBA" id="ARBA00008072"/>
    </source>
</evidence>
<evidence type="ECO:0000256" key="6">
    <source>
        <dbReference type="SAM" id="MobiDB-lite"/>
    </source>
</evidence>
<keyword evidence="9" id="KW-1185">Reference proteome</keyword>
<dbReference type="AlphaFoldDB" id="A0A4R7TCT0"/>
<dbReference type="PANTHER" id="PTHR43880">
    <property type="entry name" value="ALCOHOL DEHYDROGENASE"/>
    <property type="match status" value="1"/>
</dbReference>
<dbReference type="SUPFAM" id="SSF51735">
    <property type="entry name" value="NAD(P)-binding Rossmann-fold domains"/>
    <property type="match status" value="1"/>
</dbReference>
<dbReference type="Gene3D" id="3.40.50.720">
    <property type="entry name" value="NAD(P)-binding Rossmann-like Domain"/>
    <property type="match status" value="1"/>
</dbReference>
<dbReference type="EMBL" id="SOCE01000001">
    <property type="protein sequence ID" value="TDU89922.1"/>
    <property type="molecule type" value="Genomic_DNA"/>
</dbReference>
<dbReference type="SMART" id="SM00829">
    <property type="entry name" value="PKS_ER"/>
    <property type="match status" value="1"/>
</dbReference>
<dbReference type="InterPro" id="IPR013149">
    <property type="entry name" value="ADH-like_C"/>
</dbReference>
<dbReference type="InterPro" id="IPR011032">
    <property type="entry name" value="GroES-like_sf"/>
</dbReference>
<comment type="caution">
    <text evidence="8">The sequence shown here is derived from an EMBL/GenBank/DDBJ whole genome shotgun (WGS) entry which is preliminary data.</text>
</comment>
<dbReference type="InterPro" id="IPR013154">
    <property type="entry name" value="ADH-like_N"/>
</dbReference>
<dbReference type="InterPro" id="IPR036291">
    <property type="entry name" value="NAD(P)-bd_dom_sf"/>
</dbReference>
<dbReference type="Proteomes" id="UP000295151">
    <property type="component" value="Unassembled WGS sequence"/>
</dbReference>
<dbReference type="RefSeq" id="WP_133979920.1">
    <property type="nucleotide sequence ID" value="NZ_SOCE01000001.1"/>
</dbReference>
<evidence type="ECO:0000256" key="1">
    <source>
        <dbReference type="ARBA" id="ARBA00001947"/>
    </source>
</evidence>
<dbReference type="CDD" id="cd08281">
    <property type="entry name" value="liver_ADH_like1"/>
    <property type="match status" value="1"/>
</dbReference>
<dbReference type="GO" id="GO:0008270">
    <property type="term" value="F:zinc ion binding"/>
    <property type="evidence" value="ECO:0007669"/>
    <property type="project" value="TreeGrafter"/>
</dbReference>
<dbReference type="InterPro" id="IPR020843">
    <property type="entry name" value="ER"/>
</dbReference>
<dbReference type="GO" id="GO:0005829">
    <property type="term" value="C:cytosol"/>
    <property type="evidence" value="ECO:0007669"/>
    <property type="project" value="TreeGrafter"/>
</dbReference>
<dbReference type="GO" id="GO:0046294">
    <property type="term" value="P:formaldehyde catabolic process"/>
    <property type="evidence" value="ECO:0007669"/>
    <property type="project" value="TreeGrafter"/>
</dbReference>
<evidence type="ECO:0000256" key="3">
    <source>
        <dbReference type="ARBA" id="ARBA00022723"/>
    </source>
</evidence>
<comment type="similarity">
    <text evidence="2">Belongs to the zinc-containing alcohol dehydrogenase family.</text>
</comment>
<gene>
    <name evidence="8" type="ORF">EV138_3503</name>
</gene>
<organism evidence="8 9">
    <name type="scientific">Kribbella voronezhensis</name>
    <dbReference type="NCBI Taxonomy" id="2512212"/>
    <lineage>
        <taxon>Bacteria</taxon>
        <taxon>Bacillati</taxon>
        <taxon>Actinomycetota</taxon>
        <taxon>Actinomycetes</taxon>
        <taxon>Propionibacteriales</taxon>
        <taxon>Kribbellaceae</taxon>
        <taxon>Kribbella</taxon>
    </lineage>
</organism>
<feature type="region of interest" description="Disordered" evidence="6">
    <location>
        <begin position="126"/>
        <end position="158"/>
    </location>
</feature>
<dbReference type="Pfam" id="PF00107">
    <property type="entry name" value="ADH_zinc_N"/>
    <property type="match status" value="1"/>
</dbReference>
<evidence type="ECO:0000256" key="5">
    <source>
        <dbReference type="ARBA" id="ARBA00023027"/>
    </source>
</evidence>
<dbReference type="SUPFAM" id="SSF50129">
    <property type="entry name" value="GroES-like"/>
    <property type="match status" value="2"/>
</dbReference>
<sequence length="396" mass="40309">MIVRGAVLREMGLPSPYAVSRPLRIEEVELAPPGPGELLVRIRAAGLCHSDLSVIDSSRPRVMPMLLGHEATGEVIRSEAAGFSPGDTVGFAFVPACGTCGPCAEGRAALCEPGAAANTAGTLLSGQRRLTTITPSGERRPATAPSGDRGPTTAPVGSLDLHHHLGVSGFADHAVVSARSAVKIDPELPPEIAALFGCAVMTGVGAVVNTARLQAGQSAVVFGLGGVGLSALLGAALVGAHPLVAVDVVPEKLQLALALGATHAIDARSNDVVEEVRAASAGGAHYAFETVGNAAVLAQAYAATRRGGTTVTVGLPHPSQTLSIPAVSLVAEERTLKGSYLGSAVPSRDIPRYIALYRAGRLPVDRLLSATVGLDDLNEAFDTLAAGTAIRQVLVL</sequence>
<evidence type="ECO:0000313" key="9">
    <source>
        <dbReference type="Proteomes" id="UP000295151"/>
    </source>
</evidence>
<dbReference type="GO" id="GO:0051903">
    <property type="term" value="F:S-(hydroxymethyl)glutathione dehydrogenase [NAD(P)+] activity"/>
    <property type="evidence" value="ECO:0007669"/>
    <property type="project" value="TreeGrafter"/>
</dbReference>
<name>A0A4R7TCT0_9ACTN</name>
<evidence type="ECO:0000256" key="4">
    <source>
        <dbReference type="ARBA" id="ARBA00022833"/>
    </source>
</evidence>
<dbReference type="OrthoDB" id="334894at2"/>
<feature type="compositionally biased region" description="Polar residues" evidence="6">
    <location>
        <begin position="126"/>
        <end position="135"/>
    </location>
</feature>
<dbReference type="FunFam" id="3.40.50.720:FF:000003">
    <property type="entry name" value="S-(hydroxymethyl)glutathione dehydrogenase"/>
    <property type="match status" value="1"/>
</dbReference>
<accession>A0A4R7TCT0</accession>
<protein>
    <submittedName>
        <fullName evidence="8">Alcohol dehydrogenase</fullName>
    </submittedName>
</protein>
<reference evidence="8 9" key="1">
    <citation type="submission" date="2019-03" db="EMBL/GenBank/DDBJ databases">
        <title>Genomic Encyclopedia of Type Strains, Phase III (KMG-III): the genomes of soil and plant-associated and newly described type strains.</title>
        <authorList>
            <person name="Whitman W."/>
        </authorList>
    </citation>
    <scope>NUCLEOTIDE SEQUENCE [LARGE SCALE GENOMIC DNA]</scope>
    <source>
        <strain evidence="8 9">VKM Ac-2575</strain>
    </source>
</reference>
<keyword evidence="5" id="KW-0520">NAD</keyword>
<feature type="domain" description="Enoyl reductase (ER)" evidence="7">
    <location>
        <begin position="18"/>
        <end position="395"/>
    </location>
</feature>